<name>A0A5P6PF80_9BRAD</name>
<evidence type="ECO:0000313" key="3">
    <source>
        <dbReference type="EMBL" id="QFI76798.1"/>
    </source>
</evidence>
<feature type="compositionally biased region" description="Basic and acidic residues" evidence="1">
    <location>
        <begin position="285"/>
        <end position="297"/>
    </location>
</feature>
<dbReference type="KEGG" id="bbet:F8237_32995"/>
<feature type="transmembrane region" description="Helical" evidence="2">
    <location>
        <begin position="17"/>
        <end position="36"/>
    </location>
</feature>
<evidence type="ECO:0000313" key="4">
    <source>
        <dbReference type="Proteomes" id="UP000325641"/>
    </source>
</evidence>
<feature type="transmembrane region" description="Helical" evidence="2">
    <location>
        <begin position="171"/>
        <end position="191"/>
    </location>
</feature>
<feature type="transmembrane region" description="Helical" evidence="2">
    <location>
        <begin position="211"/>
        <end position="234"/>
    </location>
</feature>
<evidence type="ECO:0000256" key="1">
    <source>
        <dbReference type="SAM" id="MobiDB-lite"/>
    </source>
</evidence>
<organism evidence="3 4">
    <name type="scientific">Bradyrhizobium betae</name>
    <dbReference type="NCBI Taxonomy" id="244734"/>
    <lineage>
        <taxon>Bacteria</taxon>
        <taxon>Pseudomonadati</taxon>
        <taxon>Pseudomonadota</taxon>
        <taxon>Alphaproteobacteria</taxon>
        <taxon>Hyphomicrobiales</taxon>
        <taxon>Nitrobacteraceae</taxon>
        <taxon>Bradyrhizobium</taxon>
    </lineage>
</organism>
<keyword evidence="2" id="KW-1133">Transmembrane helix</keyword>
<keyword evidence="2" id="KW-0812">Transmembrane</keyword>
<proteinExistence type="predicted"/>
<keyword evidence="2" id="KW-0472">Membrane</keyword>
<feature type="region of interest" description="Disordered" evidence="1">
    <location>
        <begin position="264"/>
        <end position="297"/>
    </location>
</feature>
<evidence type="ECO:0000256" key="2">
    <source>
        <dbReference type="SAM" id="Phobius"/>
    </source>
</evidence>
<accession>A0A5P6PF80</accession>
<dbReference type="OrthoDB" id="2083198at2"/>
<dbReference type="AlphaFoldDB" id="A0A5P6PF80"/>
<reference evidence="4" key="1">
    <citation type="submission" date="2019-10" db="EMBL/GenBank/DDBJ databases">
        <title>Complete Genome Sequence of Bradyrhizobium betae type strain PL7HG1T.</title>
        <authorList>
            <person name="Bromfield E.S.P."/>
            <person name="Cloutier S."/>
        </authorList>
    </citation>
    <scope>NUCLEOTIDE SEQUENCE [LARGE SCALE GENOMIC DNA]</scope>
    <source>
        <strain evidence="4">PL7HG1</strain>
    </source>
</reference>
<dbReference type="Proteomes" id="UP000325641">
    <property type="component" value="Chromosome"/>
</dbReference>
<gene>
    <name evidence="3" type="ORF">F8237_32995</name>
</gene>
<protein>
    <submittedName>
        <fullName evidence="3">Uncharacterized protein</fullName>
    </submittedName>
</protein>
<feature type="transmembrane region" description="Helical" evidence="2">
    <location>
        <begin position="42"/>
        <end position="63"/>
    </location>
</feature>
<dbReference type="EMBL" id="CP044543">
    <property type="protein sequence ID" value="QFI76798.1"/>
    <property type="molecule type" value="Genomic_DNA"/>
</dbReference>
<sequence>MIDISKLFDPYSRQARLFPGLLTLFPIILTAIAWFPRLVTSSWGATLVTIATSCGLLYGLSVLSRSRGKKVEKRLLAEWGGWPSTIWLRHREEHLPPPVLARYHAFFAKNVPLFVTPSPEQERADPKAADAMYASGVKWLQERCRGKAYPLVEKENAEYGFRRNLRGLKPIGVAACLAALLISVLTVVWRYDNIIPAVSSFSMSSLPTALAAIKPAAIGAICVDLVALTAWFTVVRDDWVRDAGDQFARALLACCDTLEVPAAAQPAAASSAKRTRRASTATGETRSRRARSEGEES</sequence>
<dbReference type="RefSeq" id="WP_028136423.1">
    <property type="nucleotide sequence ID" value="NZ_CP044543.1"/>
</dbReference>
<feature type="compositionally biased region" description="Low complexity" evidence="1">
    <location>
        <begin position="264"/>
        <end position="284"/>
    </location>
</feature>